<evidence type="ECO:0000313" key="2">
    <source>
        <dbReference type="EMBL" id="AEE54639.1"/>
    </source>
</evidence>
<dbReference type="PANTHER" id="PTHR13696:SF96">
    <property type="entry name" value="COBQ_COBB_MIND_PARA NUCLEOTIDE BINDING DOMAIN-CONTAINING PROTEIN"/>
    <property type="match status" value="1"/>
</dbReference>
<keyword evidence="3" id="KW-1185">Reference proteome</keyword>
<keyword evidence="2" id="KW-0614">Plasmid</keyword>
<dbReference type="HOGENOM" id="CLU_037612_5_3_10"/>
<dbReference type="Pfam" id="PF01656">
    <property type="entry name" value="CbiA"/>
    <property type="match status" value="1"/>
</dbReference>
<dbReference type="InterPro" id="IPR002586">
    <property type="entry name" value="CobQ/CobB/MinD/ParA_Nub-bd_dom"/>
</dbReference>
<evidence type="ECO:0000259" key="1">
    <source>
        <dbReference type="Pfam" id="PF01656"/>
    </source>
</evidence>
<sequence length="218" mass="24061">MKIAITNLKGGVGKTTITQNLAVCLTHMGYRVCVVDTDTNQNTLAWFGVRSEELPNLNVVGSTDPKALIKTVTNLHNDYDIILIDGTPSLGEMTTRVILASDLLIIPILPSANDFRAMEQFFERYNLAQETASKEIPAYFLLNQYAENVRLHAEIKELLEQFGLPILETTIRNRVSYVASAVEGTGVYEGSDNKAKLEMVELTNEILKLAAEAGLVTQ</sequence>
<dbReference type="PANTHER" id="PTHR13696">
    <property type="entry name" value="P-LOOP CONTAINING NUCLEOSIDE TRIPHOSPHATE HYDROLASE"/>
    <property type="match status" value="1"/>
</dbReference>
<dbReference type="InterPro" id="IPR050678">
    <property type="entry name" value="DNA_Partitioning_ATPase"/>
</dbReference>
<dbReference type="OrthoDB" id="69313at2"/>
<protein>
    <submittedName>
        <fullName evidence="2">Cobyrinic acid ac-diamide synthase</fullName>
    </submittedName>
</protein>
<dbReference type="InterPro" id="IPR027417">
    <property type="entry name" value="P-loop_NTPase"/>
</dbReference>
<gene>
    <name evidence="2" type="ordered locus">Halhy_6829</name>
</gene>
<dbReference type="Proteomes" id="UP000008461">
    <property type="component" value="Plasmid pHALHY03"/>
</dbReference>
<dbReference type="KEGG" id="hhy:Halhy_6829"/>
<dbReference type="Gene3D" id="3.40.50.300">
    <property type="entry name" value="P-loop containing nucleotide triphosphate hydrolases"/>
    <property type="match status" value="1"/>
</dbReference>
<geneLocation type="plasmid" evidence="2 3">
    <name>pHALHY03</name>
</geneLocation>
<evidence type="ECO:0000313" key="3">
    <source>
        <dbReference type="Proteomes" id="UP000008461"/>
    </source>
</evidence>
<dbReference type="eggNOG" id="COG1192">
    <property type="taxonomic scope" value="Bacteria"/>
</dbReference>
<dbReference type="SUPFAM" id="SSF52540">
    <property type="entry name" value="P-loop containing nucleoside triphosphate hydrolases"/>
    <property type="match status" value="1"/>
</dbReference>
<accession>F4L8D1</accession>
<feature type="domain" description="CobQ/CobB/MinD/ParA nucleotide binding" evidence="1">
    <location>
        <begin position="3"/>
        <end position="184"/>
    </location>
</feature>
<organism evidence="2 3">
    <name type="scientific">Haliscomenobacter hydrossis (strain ATCC 27775 / DSM 1100 / LMG 10767 / O)</name>
    <dbReference type="NCBI Taxonomy" id="760192"/>
    <lineage>
        <taxon>Bacteria</taxon>
        <taxon>Pseudomonadati</taxon>
        <taxon>Bacteroidota</taxon>
        <taxon>Saprospiria</taxon>
        <taxon>Saprospirales</taxon>
        <taxon>Haliscomenobacteraceae</taxon>
        <taxon>Haliscomenobacter</taxon>
    </lineage>
</organism>
<reference evidence="2 3" key="1">
    <citation type="journal article" date="2011" name="Stand. Genomic Sci.">
        <title>Complete genome sequence of Haliscomenobacter hydrossis type strain (O).</title>
        <authorList>
            <consortium name="US DOE Joint Genome Institute (JGI-PGF)"/>
            <person name="Daligault H."/>
            <person name="Lapidus A."/>
            <person name="Zeytun A."/>
            <person name="Nolan M."/>
            <person name="Lucas S."/>
            <person name="Del Rio T.G."/>
            <person name="Tice H."/>
            <person name="Cheng J.F."/>
            <person name="Tapia R."/>
            <person name="Han C."/>
            <person name="Goodwin L."/>
            <person name="Pitluck S."/>
            <person name="Liolios K."/>
            <person name="Pagani I."/>
            <person name="Ivanova N."/>
            <person name="Huntemann M."/>
            <person name="Mavromatis K."/>
            <person name="Mikhailova N."/>
            <person name="Pati A."/>
            <person name="Chen A."/>
            <person name="Palaniappan K."/>
            <person name="Land M."/>
            <person name="Hauser L."/>
            <person name="Brambilla E.M."/>
            <person name="Rohde M."/>
            <person name="Verbarg S."/>
            <person name="Goker M."/>
            <person name="Bristow J."/>
            <person name="Eisen J.A."/>
            <person name="Markowitz V."/>
            <person name="Hugenholtz P."/>
            <person name="Kyrpides N.C."/>
            <person name="Klenk H.P."/>
            <person name="Woyke T."/>
        </authorList>
    </citation>
    <scope>NUCLEOTIDE SEQUENCE [LARGE SCALE GENOMIC DNA]</scope>
    <source>
        <strain evidence="3">ATCC 27775 / DSM 1100 / LMG 10767 / O</strain>
        <plasmid evidence="3">Plasmid pHALHY03</plasmid>
    </source>
</reference>
<reference key="2">
    <citation type="submission" date="2011-04" db="EMBL/GenBank/DDBJ databases">
        <title>Complete sequence of plasmid 3 of Haliscomenobacter hydrossis DSM 1100.</title>
        <authorList>
            <consortium name="US DOE Joint Genome Institute (JGI-PGF)"/>
            <person name="Lucas S."/>
            <person name="Han J."/>
            <person name="Lapidus A."/>
            <person name="Bruce D."/>
            <person name="Goodwin L."/>
            <person name="Pitluck S."/>
            <person name="Peters L."/>
            <person name="Kyrpides N."/>
            <person name="Mavromatis K."/>
            <person name="Ivanova N."/>
            <person name="Ovchinnikova G."/>
            <person name="Pagani I."/>
            <person name="Daligault H."/>
            <person name="Detter J.C."/>
            <person name="Han C."/>
            <person name="Land M."/>
            <person name="Hauser L."/>
            <person name="Markowitz V."/>
            <person name="Cheng J.-F."/>
            <person name="Hugenholtz P."/>
            <person name="Woyke T."/>
            <person name="Wu D."/>
            <person name="Verbarg S."/>
            <person name="Frueling A."/>
            <person name="Brambilla E."/>
            <person name="Klenk H.-P."/>
            <person name="Eisen J.A."/>
        </authorList>
    </citation>
    <scope>NUCLEOTIDE SEQUENCE</scope>
    <source>
        <strain>DSM 1100</strain>
    </source>
</reference>
<dbReference type="PIRSF" id="PIRSF009320">
    <property type="entry name" value="Nuc_binding_HP_1000"/>
    <property type="match status" value="1"/>
</dbReference>
<dbReference type="CDD" id="cd02042">
    <property type="entry name" value="ParAB_family"/>
    <property type="match status" value="1"/>
</dbReference>
<name>F4L8D1_HALH1</name>
<proteinExistence type="predicted"/>
<dbReference type="AlphaFoldDB" id="F4L8D1"/>
<dbReference type="EMBL" id="CP002694">
    <property type="protein sequence ID" value="AEE54639.1"/>
    <property type="molecule type" value="Genomic_DNA"/>
</dbReference>
<dbReference type="RefSeq" id="WP_013769155.1">
    <property type="nucleotide sequence ID" value="NC_015513.1"/>
</dbReference>